<dbReference type="Proteomes" id="UP000585614">
    <property type="component" value="Unassembled WGS sequence"/>
</dbReference>
<feature type="region of interest" description="Disordered" evidence="1">
    <location>
        <begin position="1"/>
        <end position="33"/>
    </location>
</feature>
<gene>
    <name evidence="2" type="ORF">mRhiFer1_009131</name>
</gene>
<sequence>MDGRWPLEGDDPRESDNGAAGGKELTGGAGRPIPATLLLDTAPHGSSGALLWASPAPPAPALPLTPLPSAPATALCHLCGEPGEQHFTGASYATWGSGRRCRRRTRTVFFHEVNLLPEDDCNLYICDIFPAHVSVAVDVQLQTALLRPPWKGVCPAPFTTRG</sequence>
<reference evidence="2 3" key="1">
    <citation type="journal article" date="2020" name="Nature">
        <title>Six reference-quality genomes reveal evolution of bat adaptations.</title>
        <authorList>
            <person name="Jebb D."/>
            <person name="Huang Z."/>
            <person name="Pippel M."/>
            <person name="Hughes G.M."/>
            <person name="Lavrichenko K."/>
            <person name="Devanna P."/>
            <person name="Winkler S."/>
            <person name="Jermiin L.S."/>
            <person name="Skirmuntt E.C."/>
            <person name="Katzourakis A."/>
            <person name="Burkitt-Gray L."/>
            <person name="Ray D.A."/>
            <person name="Sullivan K.A.M."/>
            <person name="Roscito J.G."/>
            <person name="Kirilenko B.M."/>
            <person name="Davalos L.M."/>
            <person name="Corthals A.P."/>
            <person name="Power M.L."/>
            <person name="Jones G."/>
            <person name="Ransome R.D."/>
            <person name="Dechmann D.K.N."/>
            <person name="Locatelli A.G."/>
            <person name="Puechmaille S.J."/>
            <person name="Fedrigo O."/>
            <person name="Jarvis E.D."/>
            <person name="Hiller M."/>
            <person name="Vernes S.C."/>
            <person name="Myers E.W."/>
            <person name="Teeling E.C."/>
        </authorList>
    </citation>
    <scope>NUCLEOTIDE SEQUENCE [LARGE SCALE GENOMIC DNA]</scope>
    <source>
        <strain evidence="2">MRhiFer1</strain>
        <tissue evidence="2">Lung</tissue>
    </source>
</reference>
<organism evidence="2 3">
    <name type="scientific">Rhinolophus ferrumequinum</name>
    <name type="common">Greater horseshoe bat</name>
    <dbReference type="NCBI Taxonomy" id="59479"/>
    <lineage>
        <taxon>Eukaryota</taxon>
        <taxon>Metazoa</taxon>
        <taxon>Chordata</taxon>
        <taxon>Craniata</taxon>
        <taxon>Vertebrata</taxon>
        <taxon>Euteleostomi</taxon>
        <taxon>Mammalia</taxon>
        <taxon>Eutheria</taxon>
        <taxon>Laurasiatheria</taxon>
        <taxon>Chiroptera</taxon>
        <taxon>Yinpterochiroptera</taxon>
        <taxon>Rhinolophoidea</taxon>
        <taxon>Rhinolophidae</taxon>
        <taxon>Rhinolophinae</taxon>
        <taxon>Rhinolophus</taxon>
    </lineage>
</organism>
<comment type="caution">
    <text evidence="2">The sequence shown here is derived from an EMBL/GenBank/DDBJ whole genome shotgun (WGS) entry which is preliminary data.</text>
</comment>
<name>A0A7J7SJY4_RHIFE</name>
<feature type="compositionally biased region" description="Gly residues" evidence="1">
    <location>
        <begin position="19"/>
        <end position="30"/>
    </location>
</feature>
<dbReference type="EMBL" id="JACAGC010000022">
    <property type="protein sequence ID" value="KAF6288397.1"/>
    <property type="molecule type" value="Genomic_DNA"/>
</dbReference>
<feature type="compositionally biased region" description="Basic and acidic residues" evidence="1">
    <location>
        <begin position="1"/>
        <end position="16"/>
    </location>
</feature>
<evidence type="ECO:0000313" key="2">
    <source>
        <dbReference type="EMBL" id="KAF6288397.1"/>
    </source>
</evidence>
<proteinExistence type="predicted"/>
<evidence type="ECO:0000313" key="3">
    <source>
        <dbReference type="Proteomes" id="UP000585614"/>
    </source>
</evidence>
<dbReference type="AlphaFoldDB" id="A0A7J7SJY4"/>
<protein>
    <submittedName>
        <fullName evidence="2">Uncharacterized protein</fullName>
    </submittedName>
</protein>
<accession>A0A7J7SJY4</accession>
<evidence type="ECO:0000256" key="1">
    <source>
        <dbReference type="SAM" id="MobiDB-lite"/>
    </source>
</evidence>